<organism evidence="3 4">
    <name type="scientific">Pseudoclavibacter endophyticus</name>
    <dbReference type="NCBI Taxonomy" id="1778590"/>
    <lineage>
        <taxon>Bacteria</taxon>
        <taxon>Bacillati</taxon>
        <taxon>Actinomycetota</taxon>
        <taxon>Actinomycetes</taxon>
        <taxon>Micrococcales</taxon>
        <taxon>Microbacteriaceae</taxon>
        <taxon>Pseudoclavibacter</taxon>
    </lineage>
</organism>
<keyword evidence="1" id="KW-0732">Signal</keyword>
<comment type="caution">
    <text evidence="3">The sequence shown here is derived from an EMBL/GenBank/DDBJ whole genome shotgun (WGS) entry which is preliminary data.</text>
</comment>
<evidence type="ECO:0000259" key="2">
    <source>
        <dbReference type="SMART" id="SM00062"/>
    </source>
</evidence>
<dbReference type="Gene3D" id="3.40.190.10">
    <property type="entry name" value="Periplasmic binding protein-like II"/>
    <property type="match status" value="2"/>
</dbReference>
<dbReference type="SUPFAM" id="SSF53850">
    <property type="entry name" value="Periplasmic binding protein-like II"/>
    <property type="match status" value="1"/>
</dbReference>
<name>A0A6H9WQH8_9MICO</name>
<dbReference type="Proteomes" id="UP000431744">
    <property type="component" value="Unassembled WGS sequence"/>
</dbReference>
<dbReference type="PANTHER" id="PTHR31528">
    <property type="entry name" value="4-AMINO-5-HYDROXYMETHYL-2-METHYLPYRIMIDINE PHOSPHATE SYNTHASE THI11-RELATED"/>
    <property type="match status" value="1"/>
</dbReference>
<dbReference type="SMART" id="SM00062">
    <property type="entry name" value="PBPb"/>
    <property type="match status" value="1"/>
</dbReference>
<dbReference type="InterPro" id="IPR001638">
    <property type="entry name" value="Solute-binding_3/MltF_N"/>
</dbReference>
<protein>
    <submittedName>
        <fullName evidence="3">ABC transporter substrate-binding protein</fullName>
    </submittedName>
</protein>
<feature type="chain" id="PRO_5026107028" evidence="1">
    <location>
        <begin position="34"/>
        <end position="344"/>
    </location>
</feature>
<gene>
    <name evidence="3" type="ORF">F8O04_01805</name>
</gene>
<dbReference type="PROSITE" id="PS51257">
    <property type="entry name" value="PROKAR_LIPOPROTEIN"/>
    <property type="match status" value="1"/>
</dbReference>
<sequence>MSIHLTRSRAGRRIAAVAAAVALVWGVAGCSPAGDEGSSGDVLTVGLTYTPNIQFSPFYVAAEQGFFEEVGLDVELRHHGQSEDLFGALQSGTEDVVYAGGDEIVQARSNGTDVVSIATLYSEYPAALIVPRDSPIETAADVRGRTIGTPGPFGQTYFALLALLQSGGMSEADIDLQSIGYTQQVALTSGKVEGVMGFVNNDAVQFERAGFPVRVIDVFAEEQELVGPAVGASQATIDARGDDLALLMQALEKATQFVIDNPEETVELSAAHIPTLTTDEAKADALATLDATVPLLEPAGGAPRFENRPEVWDAMVAFMGGNGLLGETAVVAGEAYTNAFVPGA</sequence>
<dbReference type="OrthoDB" id="7808807at2"/>
<evidence type="ECO:0000313" key="4">
    <source>
        <dbReference type="Proteomes" id="UP000431744"/>
    </source>
</evidence>
<dbReference type="EMBL" id="WBJY01000001">
    <property type="protein sequence ID" value="KAB1649045.1"/>
    <property type="molecule type" value="Genomic_DNA"/>
</dbReference>
<feature type="signal peptide" evidence="1">
    <location>
        <begin position="1"/>
        <end position="33"/>
    </location>
</feature>
<dbReference type="InterPro" id="IPR015168">
    <property type="entry name" value="SsuA/THI5"/>
</dbReference>
<evidence type="ECO:0000313" key="3">
    <source>
        <dbReference type="EMBL" id="KAB1649045.1"/>
    </source>
</evidence>
<reference evidence="3 4" key="1">
    <citation type="submission" date="2019-09" db="EMBL/GenBank/DDBJ databases">
        <title>Phylogeny of genus Pseudoclavibacter and closely related genus.</title>
        <authorList>
            <person name="Li Y."/>
        </authorList>
    </citation>
    <scope>NUCLEOTIDE SEQUENCE [LARGE SCALE GENOMIC DNA]</scope>
    <source>
        <strain evidence="3 4">EGI 60007</strain>
    </source>
</reference>
<keyword evidence="4" id="KW-1185">Reference proteome</keyword>
<dbReference type="PANTHER" id="PTHR31528:SF15">
    <property type="entry name" value="RIBOFLAVIN-BINDING PROTEIN RIBY"/>
    <property type="match status" value="1"/>
</dbReference>
<feature type="domain" description="Solute-binding protein family 3/N-terminal" evidence="2">
    <location>
        <begin position="42"/>
        <end position="259"/>
    </location>
</feature>
<dbReference type="AlphaFoldDB" id="A0A6H9WQH8"/>
<proteinExistence type="predicted"/>
<evidence type="ECO:0000256" key="1">
    <source>
        <dbReference type="SAM" id="SignalP"/>
    </source>
</evidence>
<dbReference type="RefSeq" id="WP_158027607.1">
    <property type="nucleotide sequence ID" value="NZ_BMHG01000001.1"/>
</dbReference>
<accession>A0A6H9WQH8</accession>
<dbReference type="InterPro" id="IPR027939">
    <property type="entry name" value="NMT1/THI5"/>
</dbReference>
<dbReference type="Pfam" id="PF09084">
    <property type="entry name" value="NMT1"/>
    <property type="match status" value="1"/>
</dbReference>
<dbReference type="GO" id="GO:0009228">
    <property type="term" value="P:thiamine biosynthetic process"/>
    <property type="evidence" value="ECO:0007669"/>
    <property type="project" value="InterPro"/>
</dbReference>